<keyword evidence="1" id="KW-0472">Membrane</keyword>
<feature type="transmembrane region" description="Helical" evidence="1">
    <location>
        <begin position="207"/>
        <end position="232"/>
    </location>
</feature>
<dbReference type="RefSeq" id="WP_006712015.1">
    <property type="nucleotide sequence ID" value="NZ_AFWF01000112.1"/>
</dbReference>
<keyword evidence="1" id="KW-1133">Transmembrane helix</keyword>
<proteinExistence type="predicted"/>
<evidence type="ECO:0000256" key="1">
    <source>
        <dbReference type="SAM" id="Phobius"/>
    </source>
</evidence>
<gene>
    <name evidence="2" type="ORF">VII00023_06302</name>
</gene>
<protein>
    <submittedName>
        <fullName evidence="2">Uncharacterized protein</fullName>
    </submittedName>
</protein>
<evidence type="ECO:0000313" key="2">
    <source>
        <dbReference type="EMBL" id="EGU41444.1"/>
    </source>
</evidence>
<reference evidence="2 3" key="1">
    <citation type="journal article" date="2012" name="Int. J. Syst. Evol. Microbiol.">
        <title>Vibrio caribbeanicus sp. nov., isolated from the marine sponge Scleritoderma cyanea.</title>
        <authorList>
            <person name="Hoffmann M."/>
            <person name="Monday S.R."/>
            <person name="Allard M.W."/>
            <person name="Strain E.A."/>
            <person name="Whittaker P."/>
            <person name="Naum M."/>
            <person name="McCarthy P.J."/>
            <person name="Lopez J.V."/>
            <person name="Fischer M."/>
            <person name="Brown E.W."/>
        </authorList>
    </citation>
    <scope>NUCLEOTIDE SEQUENCE [LARGE SCALE GENOMIC DNA]</scope>
    <source>
        <strain evidence="2 3">ATCC 700023</strain>
    </source>
</reference>
<keyword evidence="3" id="KW-1185">Reference proteome</keyword>
<organism evidence="2 3">
    <name type="scientific">Vibrio ichthyoenteri ATCC 700023</name>
    <dbReference type="NCBI Taxonomy" id="870968"/>
    <lineage>
        <taxon>Bacteria</taxon>
        <taxon>Pseudomonadati</taxon>
        <taxon>Pseudomonadota</taxon>
        <taxon>Gammaproteobacteria</taxon>
        <taxon>Vibrionales</taxon>
        <taxon>Vibrionaceae</taxon>
        <taxon>Vibrio</taxon>
    </lineage>
</organism>
<dbReference type="AlphaFoldDB" id="F9S1Q2"/>
<dbReference type="EMBL" id="AFWF01000112">
    <property type="protein sequence ID" value="EGU41444.1"/>
    <property type="molecule type" value="Genomic_DNA"/>
</dbReference>
<sequence length="304" mass="33628">MYIQSLTLHLADEQTRQSDVITSKRALKAALSEILQGVEVDLAEIGEQGIVLPLLIAEAKVNQSQIKFSYDVIDAESGLLNLLYQDDKGKARKKEFGQVSRCDLEAHLEQVLVLGKNAFIEQYFPPLVVREKVANIMALSVVLCAVSGLLSLFFFSDLVWHDEVFEQIWPVATVVYLVSGAMLLPKMLSKQTRERAQMMGQSLPRQIFGLVVGNLVLTCGLMLGGASIWHYLDAKPAQVDIVFADKARDYYGKNCKGSVRLEQFSGSICLENKAYWQVIEAGTQAKATGQLSPIGFAIEAIELK</sequence>
<evidence type="ECO:0000313" key="3">
    <source>
        <dbReference type="Proteomes" id="UP000004605"/>
    </source>
</evidence>
<accession>F9S1Q2</accession>
<feature type="transmembrane region" description="Helical" evidence="1">
    <location>
        <begin position="133"/>
        <end position="155"/>
    </location>
</feature>
<feature type="transmembrane region" description="Helical" evidence="1">
    <location>
        <begin position="167"/>
        <end position="186"/>
    </location>
</feature>
<comment type="caution">
    <text evidence="2">The sequence shown here is derived from an EMBL/GenBank/DDBJ whole genome shotgun (WGS) entry which is preliminary data.</text>
</comment>
<dbReference type="OrthoDB" id="6254572at2"/>
<dbReference type="Proteomes" id="UP000004605">
    <property type="component" value="Unassembled WGS sequence"/>
</dbReference>
<name>F9S1Q2_9VIBR</name>
<keyword evidence="1" id="KW-0812">Transmembrane</keyword>